<dbReference type="GO" id="GO:0000725">
    <property type="term" value="P:recombinational repair"/>
    <property type="evidence" value="ECO:0007669"/>
    <property type="project" value="TreeGrafter"/>
</dbReference>
<dbReference type="PANTHER" id="PTHR11070:SF2">
    <property type="entry name" value="ATP-DEPENDENT DNA HELICASE SRS2"/>
    <property type="match status" value="1"/>
</dbReference>
<keyword evidence="16" id="KW-1185">Reference proteome</keyword>
<dbReference type="InterPro" id="IPR000212">
    <property type="entry name" value="DNA_helicase_UvrD/REP"/>
</dbReference>
<dbReference type="PROSITE" id="PS51217">
    <property type="entry name" value="UVRD_HELICASE_CTER"/>
    <property type="match status" value="1"/>
</dbReference>
<keyword evidence="3 12" id="KW-0378">Hydrolase</keyword>
<dbReference type="PANTHER" id="PTHR11070">
    <property type="entry name" value="UVRD / RECB / PCRA DNA HELICASE FAMILY MEMBER"/>
    <property type="match status" value="1"/>
</dbReference>
<keyword evidence="4 12" id="KW-0347">Helicase</keyword>
<dbReference type="SUPFAM" id="SSF52540">
    <property type="entry name" value="P-loop containing nucleoside triphosphate hydrolases"/>
    <property type="match status" value="1"/>
</dbReference>
<evidence type="ECO:0000256" key="4">
    <source>
        <dbReference type="ARBA" id="ARBA00022806"/>
    </source>
</evidence>
<dbReference type="PROSITE" id="PS51198">
    <property type="entry name" value="UVRD_HELICASE_ATP_BIND"/>
    <property type="match status" value="1"/>
</dbReference>
<keyword evidence="6" id="KW-0238">DNA-binding</keyword>
<dbReference type="KEGG" id="sbf:JCM31447_30670"/>
<gene>
    <name evidence="15" type="primary">pcrA</name>
    <name evidence="15" type="ORF">JCM31447_30670</name>
</gene>
<evidence type="ECO:0000259" key="13">
    <source>
        <dbReference type="PROSITE" id="PS51198"/>
    </source>
</evidence>
<comment type="catalytic activity">
    <reaction evidence="11">
        <text>ATP + H2O = ADP + phosphate + H(+)</text>
        <dbReference type="Rhea" id="RHEA:13065"/>
        <dbReference type="ChEBI" id="CHEBI:15377"/>
        <dbReference type="ChEBI" id="CHEBI:15378"/>
        <dbReference type="ChEBI" id="CHEBI:30616"/>
        <dbReference type="ChEBI" id="CHEBI:43474"/>
        <dbReference type="ChEBI" id="CHEBI:456216"/>
        <dbReference type="EC" id="5.6.2.4"/>
    </reaction>
</comment>
<dbReference type="Gene3D" id="1.10.486.10">
    <property type="entry name" value="PCRA, domain 4"/>
    <property type="match status" value="1"/>
</dbReference>
<dbReference type="Proteomes" id="UP000291236">
    <property type="component" value="Chromosome"/>
</dbReference>
<dbReference type="GO" id="GO:0043138">
    <property type="term" value="F:3'-5' DNA helicase activity"/>
    <property type="evidence" value="ECO:0007669"/>
    <property type="project" value="UniProtKB-EC"/>
</dbReference>
<protein>
    <recommendedName>
        <fullName evidence="9">DNA 3'-5' helicase</fullName>
        <ecNumber evidence="9">5.6.2.4</ecNumber>
    </recommendedName>
    <alternativeName>
        <fullName evidence="10">DNA 3'-5' helicase II</fullName>
    </alternativeName>
</protein>
<dbReference type="Gene3D" id="3.40.50.300">
    <property type="entry name" value="P-loop containing nucleotide triphosphate hydrolases"/>
    <property type="match status" value="2"/>
</dbReference>
<dbReference type="InterPro" id="IPR027417">
    <property type="entry name" value="P-loop_NTPase"/>
</dbReference>
<dbReference type="GO" id="GO:0005829">
    <property type="term" value="C:cytosol"/>
    <property type="evidence" value="ECO:0007669"/>
    <property type="project" value="TreeGrafter"/>
</dbReference>
<dbReference type="AlphaFoldDB" id="A0A4P2VY37"/>
<sequence>MFNEIETPDLSNLNPVQLLASTHKDGPAVVYAGAGSGKTKVICSRIAWLITHEHVPASAILAVTFTNKAAKEMKERVEQYIGAKRSKYVIVSTFHAFCARFLRIYAEEAGYNSAFSIYDDDDQKSLLKDILKKLNISDKILSVNTVKSKIDKIKNQGLTPEEYLHELKHNPELSFQEQRQQFRNFGEQYDPEIIQKIYSLYQSTLKKQNAMDFNDLLLVMFKTLENKPHVLESLQNRFRYFLIDEFQDTNPIQFKLIHLLSSKSQNLFIVGDDDQSIYSWRGAEPSFIINFHHLYKNAKVFKLEENYRSTKNIIQAATEIIKNNKKRADKTLFTNNEVGTKIKIKSCEDPYIESKFISNEIYADVQENGKFSDFCILYRTNAQSRSLEDELRRRMMPYIIYGSVRFYERAEIKILLAYIKLIINPTDEAAFQKIINTPRRGFGDKALSKLKELSTSRNESLLNTITEIVYGGLENEVSRSIAAVKDFVMCFQKWKSNLDYHNKPSVTLAEVISDINFEEYLRNSYPEDFDERWLNVIELKNAIIEFENINIEEEIGQQQKQLSGLEKLSRFLEQAMLTVEPTVVNVQQGTANAITLMTIHSAKGLEFPKVFIAGLEEGVLPHQNSIDSPEAIEEERRLMYVAVTRAKSKLTLTNCKRNRYKDFIPAQESRFISEISFEITDWVDSAKKTFPREFGKITSTPKFEDKPRIFKGDDLLNKENINLKSEMNQDLIWRKGQKVTHKVFGDGVIREIEKSTSGYRLRIKFDKNSVGEKTLIHTYVTPI</sequence>
<keyword evidence="2 12" id="KW-0547">Nucleotide-binding</keyword>
<evidence type="ECO:0000256" key="10">
    <source>
        <dbReference type="ARBA" id="ARBA00034923"/>
    </source>
</evidence>
<comment type="catalytic activity">
    <reaction evidence="8">
        <text>Couples ATP hydrolysis with the unwinding of duplex DNA by translocating in the 3'-5' direction.</text>
        <dbReference type="EC" id="5.6.2.4"/>
    </reaction>
</comment>
<dbReference type="Pfam" id="PF00580">
    <property type="entry name" value="UvrD-helicase"/>
    <property type="match status" value="1"/>
</dbReference>
<dbReference type="GO" id="GO:0016887">
    <property type="term" value="F:ATP hydrolysis activity"/>
    <property type="evidence" value="ECO:0007669"/>
    <property type="project" value="RHEA"/>
</dbReference>
<evidence type="ECO:0000256" key="12">
    <source>
        <dbReference type="PROSITE-ProRule" id="PRU00560"/>
    </source>
</evidence>
<name>A0A4P2VY37_FLUSA</name>
<dbReference type="InterPro" id="IPR013986">
    <property type="entry name" value="DExx_box_DNA_helicase_dom_sf"/>
</dbReference>
<keyword evidence="7" id="KW-0413">Isomerase</keyword>
<evidence type="ECO:0000256" key="2">
    <source>
        <dbReference type="ARBA" id="ARBA00022741"/>
    </source>
</evidence>
<evidence type="ECO:0000256" key="3">
    <source>
        <dbReference type="ARBA" id="ARBA00022801"/>
    </source>
</evidence>
<comment type="similarity">
    <text evidence="1">Belongs to the helicase family. UvrD subfamily.</text>
</comment>
<evidence type="ECO:0000256" key="11">
    <source>
        <dbReference type="ARBA" id="ARBA00048988"/>
    </source>
</evidence>
<accession>A0A4P2VY37</accession>
<evidence type="ECO:0000256" key="1">
    <source>
        <dbReference type="ARBA" id="ARBA00009922"/>
    </source>
</evidence>
<dbReference type="CDD" id="cd18807">
    <property type="entry name" value="SF1_C_UvrD"/>
    <property type="match status" value="1"/>
</dbReference>
<feature type="binding site" evidence="12">
    <location>
        <begin position="32"/>
        <end position="39"/>
    </location>
    <ligand>
        <name>ATP</name>
        <dbReference type="ChEBI" id="CHEBI:30616"/>
    </ligand>
</feature>
<dbReference type="GO" id="GO:0003677">
    <property type="term" value="F:DNA binding"/>
    <property type="evidence" value="ECO:0007669"/>
    <property type="project" value="UniProtKB-KW"/>
</dbReference>
<dbReference type="RefSeq" id="WP_130612628.1">
    <property type="nucleotide sequence ID" value="NZ_AP019368.1"/>
</dbReference>
<dbReference type="Gene3D" id="1.10.10.160">
    <property type="match status" value="1"/>
</dbReference>
<dbReference type="GO" id="GO:0005524">
    <property type="term" value="F:ATP binding"/>
    <property type="evidence" value="ECO:0007669"/>
    <property type="project" value="UniProtKB-UniRule"/>
</dbReference>
<dbReference type="OrthoDB" id="5287170at2"/>
<dbReference type="CDD" id="cd17932">
    <property type="entry name" value="DEXQc_UvrD"/>
    <property type="match status" value="1"/>
</dbReference>
<keyword evidence="5 12" id="KW-0067">ATP-binding</keyword>
<evidence type="ECO:0000313" key="16">
    <source>
        <dbReference type="Proteomes" id="UP000291236"/>
    </source>
</evidence>
<evidence type="ECO:0000256" key="7">
    <source>
        <dbReference type="ARBA" id="ARBA00023235"/>
    </source>
</evidence>
<evidence type="ECO:0000313" key="15">
    <source>
        <dbReference type="EMBL" id="BBH54595.1"/>
    </source>
</evidence>
<evidence type="ECO:0000256" key="5">
    <source>
        <dbReference type="ARBA" id="ARBA00022840"/>
    </source>
</evidence>
<evidence type="ECO:0000259" key="14">
    <source>
        <dbReference type="PROSITE" id="PS51217"/>
    </source>
</evidence>
<organism evidence="15 16">
    <name type="scientific">Fluviispira sanaruensis</name>
    <dbReference type="NCBI Taxonomy" id="2493639"/>
    <lineage>
        <taxon>Bacteria</taxon>
        <taxon>Pseudomonadati</taxon>
        <taxon>Bdellovibrionota</taxon>
        <taxon>Oligoflexia</taxon>
        <taxon>Silvanigrellales</taxon>
        <taxon>Silvanigrellaceae</taxon>
        <taxon>Fluviispira</taxon>
    </lineage>
</organism>
<reference evidence="15 16" key="1">
    <citation type="submission" date="2018-12" db="EMBL/GenBank/DDBJ databases">
        <title>Rubrispira sanarue gen. nov., sp., nov., a member of the order Silvanigrellales, isolated from a brackish lake in Hamamatsu Japan.</title>
        <authorList>
            <person name="Maejima Y."/>
            <person name="Iino T."/>
            <person name="Muraguchi Y."/>
            <person name="Fukuda K."/>
            <person name="Nojiri H."/>
            <person name="Ohkuma M."/>
            <person name="Moriuchi R."/>
            <person name="Dohra H."/>
            <person name="Kimbara K."/>
            <person name="Shintani M."/>
        </authorList>
    </citation>
    <scope>NUCLEOTIDE SEQUENCE [LARGE SCALE GENOMIC DNA]</scope>
    <source>
        <strain evidence="15 16">RF1110005</strain>
    </source>
</reference>
<dbReference type="EMBL" id="AP019368">
    <property type="protein sequence ID" value="BBH54595.1"/>
    <property type="molecule type" value="Genomic_DNA"/>
</dbReference>
<evidence type="ECO:0000256" key="8">
    <source>
        <dbReference type="ARBA" id="ARBA00034617"/>
    </source>
</evidence>
<evidence type="ECO:0000256" key="6">
    <source>
        <dbReference type="ARBA" id="ARBA00023125"/>
    </source>
</evidence>
<feature type="domain" description="UvrD-like helicase C-terminal" evidence="14">
    <location>
        <begin position="311"/>
        <end position="604"/>
    </location>
</feature>
<proteinExistence type="inferred from homology"/>
<dbReference type="InterPro" id="IPR014016">
    <property type="entry name" value="UvrD-like_ATP-bd"/>
</dbReference>
<dbReference type="Pfam" id="PF13361">
    <property type="entry name" value="UvrD_C"/>
    <property type="match status" value="1"/>
</dbReference>
<evidence type="ECO:0000256" key="9">
    <source>
        <dbReference type="ARBA" id="ARBA00034808"/>
    </source>
</evidence>
<feature type="domain" description="UvrD-like helicase ATP-binding" evidence="13">
    <location>
        <begin position="11"/>
        <end position="310"/>
    </location>
</feature>
<dbReference type="EC" id="5.6.2.4" evidence="9"/>
<dbReference type="InterPro" id="IPR014017">
    <property type="entry name" value="DNA_helicase_UvrD-like_C"/>
</dbReference>